<gene>
    <name evidence="2" type="primary">39</name>
    <name evidence="2" type="ORF">PBI_TRIPLEJ_39</name>
</gene>
<dbReference type="GeneID" id="55813802"/>
<dbReference type="Proteomes" id="UP000325735">
    <property type="component" value="Segment"/>
</dbReference>
<protein>
    <submittedName>
        <fullName evidence="2">Metallopeptidase</fullName>
    </submittedName>
</protein>
<dbReference type="Pfam" id="PF06114">
    <property type="entry name" value="Peptidase_M78"/>
    <property type="match status" value="1"/>
</dbReference>
<dbReference type="Gene3D" id="1.10.10.2910">
    <property type="match status" value="1"/>
</dbReference>
<organism evidence="2 3">
    <name type="scientific">Arthrobacter phage TripleJ</name>
    <dbReference type="NCBI Taxonomy" id="2599838"/>
    <lineage>
        <taxon>Viruses</taxon>
        <taxon>Duplodnaviria</taxon>
        <taxon>Heunggongvirae</taxon>
        <taxon>Uroviricota</taxon>
        <taxon>Caudoviricetes</taxon>
        <taxon>Triplejayvirus</taxon>
        <taxon>Triplejayvirus tripleJ</taxon>
    </lineage>
</organism>
<evidence type="ECO:0000313" key="3">
    <source>
        <dbReference type="Proteomes" id="UP000325735"/>
    </source>
</evidence>
<name>A0A5J6TFE6_9CAUD</name>
<feature type="domain" description="IrrE N-terminal-like" evidence="1">
    <location>
        <begin position="8"/>
        <end position="104"/>
    </location>
</feature>
<sequence length="133" mass="15416">MGHERMAEQLGVTVVSGYPPHGWWGSYDPDRHRIMIRPDLGYIQARSTIWHELGHAHYQHVGCTPKQERQARMWAARHLITPSAFVDAARITDDLISIAHRLSVMPDDVRHFEQSLTLDELLHLRKEINKAHE</sequence>
<dbReference type="RefSeq" id="YP_009884442.1">
    <property type="nucleotide sequence ID" value="NC_049470.1"/>
</dbReference>
<reference evidence="2 3" key="1">
    <citation type="submission" date="2019-07" db="EMBL/GenBank/DDBJ databases">
        <authorList>
            <person name="Stoner T.H."/>
            <person name="Garlena R.A."/>
            <person name="Russell D.A."/>
            <person name="Pope W.H."/>
            <person name="Jacobs-Sera D."/>
            <person name="Hatfull G.F."/>
        </authorList>
    </citation>
    <scope>NUCLEOTIDE SEQUENCE [LARGE SCALE GENOMIC DNA]</scope>
</reference>
<dbReference type="InterPro" id="IPR010359">
    <property type="entry name" value="IrrE_HExxH"/>
</dbReference>
<evidence type="ECO:0000313" key="2">
    <source>
        <dbReference type="EMBL" id="QFG09583.1"/>
    </source>
</evidence>
<accession>A0A5J6TFE6</accession>
<evidence type="ECO:0000259" key="1">
    <source>
        <dbReference type="Pfam" id="PF06114"/>
    </source>
</evidence>
<keyword evidence="3" id="KW-1185">Reference proteome</keyword>
<dbReference type="EMBL" id="MN234178">
    <property type="protein sequence ID" value="QFG09583.1"/>
    <property type="molecule type" value="Genomic_DNA"/>
</dbReference>
<proteinExistence type="predicted"/>
<dbReference type="KEGG" id="vg:55813802"/>